<reference evidence="3" key="3">
    <citation type="submission" date="2024-02" db="UniProtKB">
        <authorList>
            <consortium name="WormBaseParasite"/>
        </authorList>
    </citation>
    <scope>IDENTIFICATION</scope>
    <source>
        <strain evidence="3">pt0022</strain>
    </source>
</reference>
<evidence type="ECO:0000313" key="2">
    <source>
        <dbReference type="Proteomes" id="UP000093561"/>
    </source>
</evidence>
<feature type="transmembrane region" description="Helical" evidence="1">
    <location>
        <begin position="7"/>
        <end position="30"/>
    </location>
</feature>
<dbReference type="AlphaFoldDB" id="A0AAF5PPR9"/>
<keyword evidence="1" id="KW-0812">Transmembrane</keyword>
<dbReference type="Proteomes" id="UP000093561">
    <property type="component" value="Unassembled WGS sequence"/>
</dbReference>
<keyword evidence="1" id="KW-0472">Membrane</keyword>
<accession>A0AAF5PPR9</accession>
<dbReference type="PROSITE" id="PS51257">
    <property type="entry name" value="PROKAR_LIPOPROTEIN"/>
    <property type="match status" value="1"/>
</dbReference>
<protein>
    <submittedName>
        <fullName evidence="3">Uncharacterized protein</fullName>
    </submittedName>
</protein>
<keyword evidence="1" id="KW-1133">Transmembrane helix</keyword>
<evidence type="ECO:0000256" key="1">
    <source>
        <dbReference type="SAM" id="Phobius"/>
    </source>
</evidence>
<reference evidence="2" key="2">
    <citation type="journal article" date="2016" name="Mol. Ecol.">
        <title>Population genomics of the filarial nematode parasite Wuchereria bancrofti from mosquitoes.</title>
        <authorList>
            <person name="Small S.T."/>
            <person name="Reimer L.J."/>
            <person name="Tisch D.J."/>
            <person name="King C.L."/>
            <person name="Christensen B.M."/>
            <person name="Siba P.M."/>
            <person name="Kazura J.W."/>
            <person name="Serre D."/>
            <person name="Zimmerman P.A."/>
        </authorList>
    </citation>
    <scope>NUCLEOTIDE SEQUENCE</scope>
    <source>
        <strain evidence="2">pt0022</strain>
    </source>
</reference>
<sequence length="81" mass="9151">MRLNISIGYLVLFPFGINVSILQLCGTIFFSCSQLCNSEVTFTEDRKTTSDISSNRRNRCAAITLLSEITVQSYQFFHCGE</sequence>
<proteinExistence type="predicted"/>
<name>A0AAF5PPR9_WUCBA</name>
<evidence type="ECO:0000313" key="3">
    <source>
        <dbReference type="WBParaSite" id="mrna-Wban_03774"/>
    </source>
</evidence>
<dbReference type="WBParaSite" id="mrna-Wban_03774">
    <property type="protein sequence ID" value="mrna-Wban_03774"/>
    <property type="gene ID" value="Wban_03774"/>
</dbReference>
<organism evidence="2 3">
    <name type="scientific">Wuchereria bancrofti</name>
    <dbReference type="NCBI Taxonomy" id="6293"/>
    <lineage>
        <taxon>Eukaryota</taxon>
        <taxon>Metazoa</taxon>
        <taxon>Ecdysozoa</taxon>
        <taxon>Nematoda</taxon>
        <taxon>Chromadorea</taxon>
        <taxon>Rhabditida</taxon>
        <taxon>Spirurina</taxon>
        <taxon>Spiruromorpha</taxon>
        <taxon>Filarioidea</taxon>
        <taxon>Onchocercidae</taxon>
        <taxon>Wuchereria</taxon>
    </lineage>
</organism>
<reference evidence="2" key="1">
    <citation type="submission" date="2015-03" db="EMBL/GenBank/DDBJ databases">
        <title>Wuchereria bancrofti Genome Sequencing Papua New Guinea Strain.</title>
        <authorList>
            <person name="Small S.T."/>
            <person name="Serre D."/>
            <person name="Zimmerman P.A."/>
        </authorList>
    </citation>
    <scope>NUCLEOTIDE SEQUENCE [LARGE SCALE GENOMIC DNA]</scope>
    <source>
        <strain evidence="2">pt0022</strain>
    </source>
</reference>